<keyword evidence="1" id="KW-0175">Coiled coil</keyword>
<comment type="caution">
    <text evidence="2">The sequence shown here is derived from an EMBL/GenBank/DDBJ whole genome shotgun (WGS) entry which is preliminary data.</text>
</comment>
<dbReference type="EMBL" id="QDKL01000002">
    <property type="protein sequence ID" value="RZF22100.1"/>
    <property type="molecule type" value="Genomic_DNA"/>
</dbReference>
<feature type="coiled-coil region" evidence="1">
    <location>
        <begin position="169"/>
        <end position="217"/>
    </location>
</feature>
<accession>A0ABY0IHZ1</accession>
<keyword evidence="3" id="KW-1185">Reference proteome</keyword>
<organism evidence="2 3">
    <name type="scientific">Halobacteriovorax vibrionivorans</name>
    <dbReference type="NCBI Taxonomy" id="2152716"/>
    <lineage>
        <taxon>Bacteria</taxon>
        <taxon>Pseudomonadati</taxon>
        <taxon>Bdellovibrionota</taxon>
        <taxon>Bacteriovoracia</taxon>
        <taxon>Bacteriovoracales</taxon>
        <taxon>Halobacteriovoraceae</taxon>
        <taxon>Halobacteriovorax</taxon>
    </lineage>
</organism>
<sequence length="229" mass="27421">MKYFILFSIFLSNQVGFSSTLEFNKELGYFSGRVSHVEEAARLVRFKLDFDNIKYVNKLDEIDLWGLHQEDKKCRAIVMGRTSDYLLVRVPKFDSCNRHSTFVTGRYYNFYSQDLVNNIAMGKELIEILAKKRLALKSKIKRNKKSLTTYAQRVETVNTRYAVLREKLEKEWRDELRRLEEDHQQLVRNTEGIQTRLNEVDFKLQQYRVESKNLKEDRWSLDPRNYIIK</sequence>
<evidence type="ECO:0000256" key="1">
    <source>
        <dbReference type="SAM" id="Coils"/>
    </source>
</evidence>
<proteinExistence type="predicted"/>
<protein>
    <submittedName>
        <fullName evidence="2">Uncharacterized protein</fullName>
    </submittedName>
</protein>
<evidence type="ECO:0000313" key="2">
    <source>
        <dbReference type="EMBL" id="RZF22100.1"/>
    </source>
</evidence>
<dbReference type="RefSeq" id="WP_133296941.1">
    <property type="nucleotide sequence ID" value="NZ_QDKL01000002.1"/>
</dbReference>
<evidence type="ECO:0000313" key="3">
    <source>
        <dbReference type="Proteomes" id="UP000443582"/>
    </source>
</evidence>
<reference evidence="3" key="1">
    <citation type="journal article" date="2019" name="Int. J. Syst. Evol. Microbiol.">
        <title>Halobacteriovorax valvorus sp. nov., a novel prokaryotic predator isolated from coastal seawater of China.</title>
        <authorList>
            <person name="Chen M.-X."/>
        </authorList>
    </citation>
    <scope>NUCLEOTIDE SEQUENCE [LARGE SCALE GENOMIC DNA]</scope>
    <source>
        <strain evidence="3">BL9</strain>
    </source>
</reference>
<gene>
    <name evidence="2" type="ORF">DAY19_10485</name>
</gene>
<name>A0ABY0IHZ1_9BACT</name>
<dbReference type="Proteomes" id="UP000443582">
    <property type="component" value="Unassembled WGS sequence"/>
</dbReference>